<organism evidence="1 2">
    <name type="scientific">Brucella intermedia</name>
    <dbReference type="NCBI Taxonomy" id="94625"/>
    <lineage>
        <taxon>Bacteria</taxon>
        <taxon>Pseudomonadati</taxon>
        <taxon>Pseudomonadota</taxon>
        <taxon>Alphaproteobacteria</taxon>
        <taxon>Hyphomicrobiales</taxon>
        <taxon>Brucellaceae</taxon>
        <taxon>Brucella/Ochrobactrum group</taxon>
        <taxon>Brucella</taxon>
    </lineage>
</organism>
<evidence type="ECO:0000313" key="1">
    <source>
        <dbReference type="EMBL" id="MBA8852358.1"/>
    </source>
</evidence>
<accession>A0ABR6ASC0</accession>
<dbReference type="EMBL" id="JACGXG010000004">
    <property type="protein sequence ID" value="MBA8852358.1"/>
    <property type="molecule type" value="Genomic_DNA"/>
</dbReference>
<sequence length="45" mass="5239">MQILTHATACMEGKQRSCLPAERTSIIIEDDRIERIEIPGREWKI</sequence>
<keyword evidence="2" id="KW-1185">Reference proteome</keyword>
<evidence type="ECO:0000313" key="2">
    <source>
        <dbReference type="Proteomes" id="UP000578622"/>
    </source>
</evidence>
<reference evidence="1 2" key="1">
    <citation type="submission" date="2020-07" db="EMBL/GenBank/DDBJ databases">
        <title>Genomic Encyclopedia of Type Strains, Phase IV (KMG-V): Genome sequencing to study the core and pangenomes of soil and plant-associated prokaryotes.</title>
        <authorList>
            <person name="Whitman W."/>
        </authorList>
    </citation>
    <scope>NUCLEOTIDE SEQUENCE [LARGE SCALE GENOMIC DNA]</scope>
    <source>
        <strain evidence="1 2">RH4WT92</strain>
    </source>
</reference>
<protein>
    <submittedName>
        <fullName evidence="1">Uncharacterized protein</fullName>
    </submittedName>
</protein>
<dbReference type="Proteomes" id="UP000578622">
    <property type="component" value="Unassembled WGS sequence"/>
</dbReference>
<gene>
    <name evidence="1" type="ORF">FHW20_003321</name>
</gene>
<comment type="caution">
    <text evidence="1">The sequence shown here is derived from an EMBL/GenBank/DDBJ whole genome shotgun (WGS) entry which is preliminary data.</text>
</comment>
<proteinExistence type="predicted"/>
<name>A0ABR6ASC0_9HYPH</name>